<keyword evidence="2" id="KW-1185">Reference proteome</keyword>
<sequence length="322" mass="36982">MSAPPLKLSMTCGPYDRAQALIDGTVRPRGIELDITVNDDDVSRQSQSARGLFDVAEFFTGTYIADLPRRSLGFTALPIFVKRMFRHSYIYINRRSGITQPSDLNGRRVGVQTWATSAALWAKGILEEDYGVDLSSITWVAWQPVRLPDWTPPPWLKMEIAPAGSSQYDLLASNAIDAGITTEVWAPNVHPDIDFLFPDHGAEERAYFARTRCFPIMHTLLVRTSILEAHPWVAQSLYDAWEASKQACYRKQEEWARIHTTSLWYRALWEEERRAAGPDIYPWGFARTRHEVDRMLAYAHRQGLTPRKYEPEEMFWPSMLQT</sequence>
<name>A0ABN1C2L3_9BURK</name>
<gene>
    <name evidence="1" type="ORF">GCM10009097_28620</name>
</gene>
<dbReference type="Gene3D" id="3.40.190.10">
    <property type="entry name" value="Periplasmic binding protein-like II"/>
    <property type="match status" value="1"/>
</dbReference>
<organism evidence="1 2">
    <name type="scientific">Pigmentiphaga daeguensis</name>
    <dbReference type="NCBI Taxonomy" id="414049"/>
    <lineage>
        <taxon>Bacteria</taxon>
        <taxon>Pseudomonadati</taxon>
        <taxon>Pseudomonadota</taxon>
        <taxon>Betaproteobacteria</taxon>
        <taxon>Burkholderiales</taxon>
        <taxon>Alcaligenaceae</taxon>
        <taxon>Pigmentiphaga</taxon>
    </lineage>
</organism>
<dbReference type="RefSeq" id="WP_140416864.1">
    <property type="nucleotide sequence ID" value="NZ_BAAAEN010000010.1"/>
</dbReference>
<dbReference type="EMBL" id="BAAAEN010000010">
    <property type="protein sequence ID" value="GAA0509775.1"/>
    <property type="molecule type" value="Genomic_DNA"/>
</dbReference>
<protein>
    <submittedName>
        <fullName evidence="1">4,5-dihydroxyphthalate decarboxylase</fullName>
    </submittedName>
</protein>
<accession>A0ABN1C2L3</accession>
<evidence type="ECO:0000313" key="1">
    <source>
        <dbReference type="EMBL" id="GAA0509775.1"/>
    </source>
</evidence>
<comment type="caution">
    <text evidence="1">The sequence shown here is derived from an EMBL/GenBank/DDBJ whole genome shotgun (WGS) entry which is preliminary data.</text>
</comment>
<evidence type="ECO:0000313" key="2">
    <source>
        <dbReference type="Proteomes" id="UP001501706"/>
    </source>
</evidence>
<dbReference type="Proteomes" id="UP001501706">
    <property type="component" value="Unassembled WGS sequence"/>
</dbReference>
<reference evidence="1 2" key="1">
    <citation type="journal article" date="2019" name="Int. J. Syst. Evol. Microbiol.">
        <title>The Global Catalogue of Microorganisms (GCM) 10K type strain sequencing project: providing services to taxonomists for standard genome sequencing and annotation.</title>
        <authorList>
            <consortium name="The Broad Institute Genomics Platform"/>
            <consortium name="The Broad Institute Genome Sequencing Center for Infectious Disease"/>
            <person name="Wu L."/>
            <person name="Ma J."/>
        </authorList>
    </citation>
    <scope>NUCLEOTIDE SEQUENCE [LARGE SCALE GENOMIC DNA]</scope>
    <source>
        <strain evidence="1 2">JCM 14330</strain>
    </source>
</reference>
<dbReference type="SUPFAM" id="SSF53850">
    <property type="entry name" value="Periplasmic binding protein-like II"/>
    <property type="match status" value="1"/>
</dbReference>
<proteinExistence type="predicted"/>